<keyword evidence="1" id="KW-0862">Zinc</keyword>
<evidence type="ECO:0000256" key="1">
    <source>
        <dbReference type="PROSITE-ProRule" id="PRU01357"/>
    </source>
</evidence>
<dbReference type="Proteomes" id="UP001153069">
    <property type="component" value="Unassembled WGS sequence"/>
</dbReference>
<accession>A0A9N8H2N8</accession>
<keyword evidence="1" id="KW-0479">Metal-binding</keyword>
<dbReference type="InterPro" id="IPR031615">
    <property type="entry name" value="Zfn-C6H2"/>
</dbReference>
<proteinExistence type="inferred from homology"/>
<gene>
    <name evidence="3" type="ORF">SEMRO_40_G024800.1</name>
</gene>
<evidence type="ECO:0000259" key="2">
    <source>
        <dbReference type="PROSITE" id="PS52013"/>
    </source>
</evidence>
<keyword evidence="4" id="KW-1185">Reference proteome</keyword>
<dbReference type="Pfam" id="PF15801">
    <property type="entry name" value="zf-C6H2"/>
    <property type="match status" value="1"/>
</dbReference>
<comment type="caution">
    <text evidence="3">The sequence shown here is derived from an EMBL/GenBank/DDBJ whole genome shotgun (WGS) entry which is preliminary data.</text>
</comment>
<dbReference type="OrthoDB" id="56741at2759"/>
<organism evidence="3 4">
    <name type="scientific">Seminavis robusta</name>
    <dbReference type="NCBI Taxonomy" id="568900"/>
    <lineage>
        <taxon>Eukaryota</taxon>
        <taxon>Sar</taxon>
        <taxon>Stramenopiles</taxon>
        <taxon>Ochrophyta</taxon>
        <taxon>Bacillariophyta</taxon>
        <taxon>Bacillariophyceae</taxon>
        <taxon>Bacillariophycidae</taxon>
        <taxon>Naviculales</taxon>
        <taxon>Naviculaceae</taxon>
        <taxon>Seminavis</taxon>
    </lineage>
</organism>
<dbReference type="AlphaFoldDB" id="A0A9N8H2N8"/>
<dbReference type="PROSITE" id="PS52013">
    <property type="entry name" value="ZF_C6H2"/>
    <property type="match status" value="1"/>
</dbReference>
<dbReference type="GO" id="GO:0008270">
    <property type="term" value="F:zinc ion binding"/>
    <property type="evidence" value="ECO:0007669"/>
    <property type="project" value="UniProtKB-KW"/>
</dbReference>
<keyword evidence="1" id="KW-0863">Zinc-finger</keyword>
<dbReference type="SUPFAM" id="SSF48452">
    <property type="entry name" value="TPR-like"/>
    <property type="match status" value="1"/>
</dbReference>
<dbReference type="InterPro" id="IPR011990">
    <property type="entry name" value="TPR-like_helical_dom_sf"/>
</dbReference>
<evidence type="ECO:0000313" key="3">
    <source>
        <dbReference type="EMBL" id="CAB9498551.1"/>
    </source>
</evidence>
<name>A0A9N8H2N8_9STRA</name>
<dbReference type="EMBL" id="CAICTM010000040">
    <property type="protein sequence ID" value="CAB9498551.1"/>
    <property type="molecule type" value="Genomic_DNA"/>
</dbReference>
<dbReference type="Gene3D" id="6.10.140.2220">
    <property type="match status" value="1"/>
</dbReference>
<sequence length="432" mass="47854">MGKGKKQSMKTGKTQRFCAGCQKAEPMGERFKQCPRCTEEGFVPAVFCSDSCFKAAWPEHKEWHSKAGQESKGTLERIFQVVAKPWAADSDSSYLDLLEQSTRLLANGDINGAKKILQKAQNLSPKDPAAFLMLCIVYHTCNQKGEAATCANEACKRLALTTVTGFIGDKQIPNHDKDPMFAYWALFVSDVFEWCGETMDNILVPKPNWWHQDGMRKRITKVALSGLKGSSLDVILAWQDPKLLAGVSPGNIIARLRRQRLLSLSQCLARDDVLLPLNRTSEELEEGAALLKSIQERDKELGNTFPHLLGKITYDIMTADPINGSPLEIGEAGLWVLIHGLESKAGKALNGKVGLIFKDGVESDRVAVEVDGFDGEKRIRPKNLWELPFSEKQVALISTMDKDDQWTHVKGSGQLSLAHRCLAGRSVQSTWA</sequence>
<reference evidence="3" key="1">
    <citation type="submission" date="2020-06" db="EMBL/GenBank/DDBJ databases">
        <authorList>
            <consortium name="Plant Systems Biology data submission"/>
        </authorList>
    </citation>
    <scope>NUCLEOTIDE SEQUENCE</scope>
    <source>
        <strain evidence="3">D6</strain>
    </source>
</reference>
<feature type="domain" description="C6H2-type" evidence="2">
    <location>
        <begin position="15"/>
        <end position="71"/>
    </location>
</feature>
<protein>
    <recommendedName>
        <fullName evidence="2">C6H2-type domain-containing protein</fullName>
    </recommendedName>
</protein>
<evidence type="ECO:0000313" key="4">
    <source>
        <dbReference type="Proteomes" id="UP001153069"/>
    </source>
</evidence>
<comment type="similarity">
    <text evidence="1">Belongs to the peptidase M24A family. Methionine aminopeptidase type 1 subfamily.</text>
</comment>